<dbReference type="RefSeq" id="WP_173809800.1">
    <property type="nucleotide sequence ID" value="NZ_JABSNP010000007.1"/>
</dbReference>
<name>A0ABX2FRR7_9BACT</name>
<accession>A0ABX2FRR7</accession>
<proteinExistence type="predicted"/>
<protein>
    <recommendedName>
        <fullName evidence="3">DUF4844 domain-containing protein</fullName>
    </recommendedName>
</protein>
<dbReference type="Proteomes" id="UP000779507">
    <property type="component" value="Unassembled WGS sequence"/>
</dbReference>
<dbReference type="EMBL" id="JABSNP010000007">
    <property type="protein sequence ID" value="NRT19069.1"/>
    <property type="molecule type" value="Genomic_DNA"/>
</dbReference>
<sequence>MRSMLPYEQLLHLAFAAPAEASHYLTPTARQAHDRFRTAPPAEQPFRFEQLRLGLAMGLLKLLADLGDHDESRRVQDVLHRALEQSRNPQDIDRIVSRDARLFDQLYDNLYVNEQGEELLNLFGRTLDADTPALLDEIAREGVALARALDFSADDEG</sequence>
<evidence type="ECO:0008006" key="3">
    <source>
        <dbReference type="Google" id="ProtNLM"/>
    </source>
</evidence>
<evidence type="ECO:0000313" key="2">
    <source>
        <dbReference type="Proteomes" id="UP000779507"/>
    </source>
</evidence>
<organism evidence="1 2">
    <name type="scientific">Hymenobacter caeli</name>
    <dbReference type="NCBI Taxonomy" id="2735894"/>
    <lineage>
        <taxon>Bacteria</taxon>
        <taxon>Pseudomonadati</taxon>
        <taxon>Bacteroidota</taxon>
        <taxon>Cytophagia</taxon>
        <taxon>Cytophagales</taxon>
        <taxon>Hymenobacteraceae</taxon>
        <taxon>Hymenobacter</taxon>
    </lineage>
</organism>
<comment type="caution">
    <text evidence="1">The sequence shown here is derived from an EMBL/GenBank/DDBJ whole genome shotgun (WGS) entry which is preliminary data.</text>
</comment>
<gene>
    <name evidence="1" type="ORF">HNP98_001892</name>
</gene>
<evidence type="ECO:0000313" key="1">
    <source>
        <dbReference type="EMBL" id="NRT19069.1"/>
    </source>
</evidence>
<keyword evidence="2" id="KW-1185">Reference proteome</keyword>
<reference evidence="1 2" key="1">
    <citation type="submission" date="2020-05" db="EMBL/GenBank/DDBJ databases">
        <title>Genomic Encyclopedia of Type Strains, Phase IV (KMG-V): Genome sequencing to study the core and pangenomes of soil and plant-associated prokaryotes.</title>
        <authorList>
            <person name="Whitman W."/>
        </authorList>
    </citation>
    <scope>NUCLEOTIDE SEQUENCE [LARGE SCALE GENOMIC DNA]</scope>
    <source>
        <strain evidence="1 2">9A</strain>
    </source>
</reference>